<gene>
    <name evidence="1" type="ORF">DR999_PMT08482</name>
</gene>
<comment type="caution">
    <text evidence="1">The sequence shown here is derived from an EMBL/GenBank/DDBJ whole genome shotgun (WGS) entry which is preliminary data.</text>
</comment>
<dbReference type="AlphaFoldDB" id="A0A4D9ENA4"/>
<evidence type="ECO:0000313" key="1">
    <source>
        <dbReference type="EMBL" id="TFK08592.1"/>
    </source>
</evidence>
<dbReference type="EMBL" id="QXTE01000067">
    <property type="protein sequence ID" value="TFK08592.1"/>
    <property type="molecule type" value="Genomic_DNA"/>
</dbReference>
<name>A0A4D9ENA4_9SAUR</name>
<reference evidence="1 2" key="2">
    <citation type="submission" date="2019-04" db="EMBL/GenBank/DDBJ databases">
        <title>The genome sequence of big-headed turtle.</title>
        <authorList>
            <person name="Gong S."/>
        </authorList>
    </citation>
    <scope>NUCLEOTIDE SEQUENCE [LARGE SCALE GENOMIC DNA]</scope>
    <source>
        <strain evidence="1">DO16091913</strain>
        <tissue evidence="1">Muscle</tissue>
    </source>
</reference>
<keyword evidence="1" id="KW-0675">Receptor</keyword>
<accession>A0A4D9ENA4</accession>
<keyword evidence="2" id="KW-1185">Reference proteome</keyword>
<reference evidence="1 2" key="1">
    <citation type="submission" date="2019-04" db="EMBL/GenBank/DDBJ databases">
        <title>Draft genome of the big-headed turtle Platysternon megacephalum.</title>
        <authorList>
            <person name="Gong S."/>
        </authorList>
    </citation>
    <scope>NUCLEOTIDE SEQUENCE [LARGE SCALE GENOMIC DNA]</scope>
    <source>
        <strain evidence="1">DO16091913</strain>
        <tissue evidence="1">Muscle</tissue>
    </source>
</reference>
<dbReference type="Proteomes" id="UP000297703">
    <property type="component" value="Unassembled WGS sequence"/>
</dbReference>
<sequence>MSHLEAFAFSSRKPLYNNSYQNIQGLLAKKNKIQIKVLDRPWPRLIPGVTTLKLIVTLVRNTAPFIQEAHTGQSSATHTVPCSPGFAVGVTEAFSNTIWGRLCCAPCRCVRRGVAQEICYLPCLGEGWPWFHCLCSEECKDSEERVPLPTPKRLRHLQTGQCRCCGLDRSIGSTALALPRTQCYPAFLPGQ</sequence>
<proteinExistence type="predicted"/>
<organism evidence="1 2">
    <name type="scientific">Platysternon megacephalum</name>
    <name type="common">big-headed turtle</name>
    <dbReference type="NCBI Taxonomy" id="55544"/>
    <lineage>
        <taxon>Eukaryota</taxon>
        <taxon>Metazoa</taxon>
        <taxon>Chordata</taxon>
        <taxon>Craniata</taxon>
        <taxon>Vertebrata</taxon>
        <taxon>Euteleostomi</taxon>
        <taxon>Archelosauria</taxon>
        <taxon>Testudinata</taxon>
        <taxon>Testudines</taxon>
        <taxon>Cryptodira</taxon>
        <taxon>Durocryptodira</taxon>
        <taxon>Testudinoidea</taxon>
        <taxon>Platysternidae</taxon>
        <taxon>Platysternon</taxon>
    </lineage>
</organism>
<evidence type="ECO:0000313" key="2">
    <source>
        <dbReference type="Proteomes" id="UP000297703"/>
    </source>
</evidence>
<protein>
    <submittedName>
        <fullName evidence="1">Prostaglandin F2 receptor negative regulator</fullName>
    </submittedName>
</protein>